<evidence type="ECO:0000313" key="4">
    <source>
        <dbReference type="Proteomes" id="UP001620626"/>
    </source>
</evidence>
<feature type="chain" id="PRO_5044859457" evidence="2">
    <location>
        <begin position="21"/>
        <end position="242"/>
    </location>
</feature>
<comment type="caution">
    <text evidence="3">The sequence shown here is derived from an EMBL/GenBank/DDBJ whole genome shotgun (WGS) entry which is preliminary data.</text>
</comment>
<keyword evidence="4" id="KW-1185">Reference proteome</keyword>
<evidence type="ECO:0000256" key="2">
    <source>
        <dbReference type="SAM" id="SignalP"/>
    </source>
</evidence>
<feature type="compositionally biased region" description="Pro residues" evidence="1">
    <location>
        <begin position="48"/>
        <end position="62"/>
    </location>
</feature>
<evidence type="ECO:0000256" key="1">
    <source>
        <dbReference type="SAM" id="MobiDB-lite"/>
    </source>
</evidence>
<gene>
    <name evidence="3" type="ORF">niasHT_014884</name>
</gene>
<feature type="compositionally biased region" description="Low complexity" evidence="1">
    <location>
        <begin position="230"/>
        <end position="242"/>
    </location>
</feature>
<evidence type="ECO:0000313" key="3">
    <source>
        <dbReference type="EMBL" id="KAL3113981.1"/>
    </source>
</evidence>
<dbReference type="AlphaFoldDB" id="A0ABD2LFW4"/>
<feature type="region of interest" description="Disordered" evidence="1">
    <location>
        <begin position="25"/>
        <end position="242"/>
    </location>
</feature>
<sequence length="242" mass="24877">MGKIIVCTIIFVALAATVISFKPRGPPNHKAQERFGPPIHGQHGPGQFGPPPPNSSDLPPPESSSDASARKNRSPFCFRPHGPPLNGGHGSFGPSPNGKHGPGQFGPPPPNSSDLPPSESSSDASARKKRSPFGFRPHGPPLNGGHGSFGPPPNGKHGPGQFGPPPPNSSDLPPSESSSDASARKKRSPFGFRPHGPPLNGGHGPFNGRHGSFGQPPHGLGKFAPAPCNSSDLPPLSSTDSE</sequence>
<proteinExistence type="predicted"/>
<feature type="signal peptide" evidence="2">
    <location>
        <begin position="1"/>
        <end position="20"/>
    </location>
</feature>
<keyword evidence="2" id="KW-0732">Signal</keyword>
<feature type="compositionally biased region" description="Low complexity" evidence="1">
    <location>
        <begin position="112"/>
        <end position="124"/>
    </location>
</feature>
<name>A0ABD2LFW4_9BILA</name>
<reference evidence="3 4" key="1">
    <citation type="submission" date="2024-10" db="EMBL/GenBank/DDBJ databases">
        <authorList>
            <person name="Kim D."/>
        </authorList>
    </citation>
    <scope>NUCLEOTIDE SEQUENCE [LARGE SCALE GENOMIC DNA]</scope>
    <source>
        <strain evidence="3">BH-2024</strain>
    </source>
</reference>
<feature type="compositionally biased region" description="Low complexity" evidence="1">
    <location>
        <begin position="169"/>
        <end position="181"/>
    </location>
</feature>
<organism evidence="3 4">
    <name type="scientific">Heterodera trifolii</name>
    <dbReference type="NCBI Taxonomy" id="157864"/>
    <lineage>
        <taxon>Eukaryota</taxon>
        <taxon>Metazoa</taxon>
        <taxon>Ecdysozoa</taxon>
        <taxon>Nematoda</taxon>
        <taxon>Chromadorea</taxon>
        <taxon>Rhabditida</taxon>
        <taxon>Tylenchina</taxon>
        <taxon>Tylenchomorpha</taxon>
        <taxon>Tylenchoidea</taxon>
        <taxon>Heteroderidae</taxon>
        <taxon>Heteroderinae</taxon>
        <taxon>Heterodera</taxon>
    </lineage>
</organism>
<accession>A0ABD2LFW4</accession>
<protein>
    <submittedName>
        <fullName evidence="3">Uncharacterized protein</fullName>
    </submittedName>
</protein>
<dbReference type="EMBL" id="JBICBT010000427">
    <property type="protein sequence ID" value="KAL3113981.1"/>
    <property type="molecule type" value="Genomic_DNA"/>
</dbReference>
<dbReference type="Proteomes" id="UP001620626">
    <property type="component" value="Unassembled WGS sequence"/>
</dbReference>